<gene>
    <name evidence="2" type="ORF">TNIN_350211</name>
</gene>
<reference evidence="2" key="1">
    <citation type="submission" date="2020-08" db="EMBL/GenBank/DDBJ databases">
        <title>Multicomponent nature underlies the extraordinary mechanical properties of spider dragline silk.</title>
        <authorList>
            <person name="Kono N."/>
            <person name="Nakamura H."/>
            <person name="Mori M."/>
            <person name="Yoshida Y."/>
            <person name="Ohtoshi R."/>
            <person name="Malay A.D."/>
            <person name="Moran D.A.P."/>
            <person name="Tomita M."/>
            <person name="Numata K."/>
            <person name="Arakawa K."/>
        </authorList>
    </citation>
    <scope>NUCLEOTIDE SEQUENCE</scope>
</reference>
<dbReference type="AlphaFoldDB" id="A0A8X7C7H5"/>
<sequence>MDTSSDSNASSYPATPNAAILPPSIDELRAQLADIHTSANCLQFFSTLDAHTQDLDNYHFDNLGSRNQYGVLLYSLLEQARSNYSALKANEMKYDNELHLDVLKSWGRVSESRTLTPPSRTSTPRPRHRPPPPITIDNVEHTAQLLKRLQNLTNQKLQGRVIGRGLRVYPETPTAYHQIRNLINSEKLEAFTHELSAR</sequence>
<evidence type="ECO:0000256" key="1">
    <source>
        <dbReference type="SAM" id="MobiDB-lite"/>
    </source>
</evidence>
<dbReference type="OrthoDB" id="6431612at2759"/>
<dbReference type="EMBL" id="BMAV01011109">
    <property type="protein sequence ID" value="GFY56703.1"/>
    <property type="molecule type" value="Genomic_DNA"/>
</dbReference>
<evidence type="ECO:0000313" key="3">
    <source>
        <dbReference type="Proteomes" id="UP000886998"/>
    </source>
</evidence>
<dbReference type="Proteomes" id="UP000886998">
    <property type="component" value="Unassembled WGS sequence"/>
</dbReference>
<organism evidence="2 3">
    <name type="scientific">Trichonephila inaurata madagascariensis</name>
    <dbReference type="NCBI Taxonomy" id="2747483"/>
    <lineage>
        <taxon>Eukaryota</taxon>
        <taxon>Metazoa</taxon>
        <taxon>Ecdysozoa</taxon>
        <taxon>Arthropoda</taxon>
        <taxon>Chelicerata</taxon>
        <taxon>Arachnida</taxon>
        <taxon>Araneae</taxon>
        <taxon>Araneomorphae</taxon>
        <taxon>Entelegynae</taxon>
        <taxon>Araneoidea</taxon>
        <taxon>Nephilidae</taxon>
        <taxon>Trichonephila</taxon>
        <taxon>Trichonephila inaurata</taxon>
    </lineage>
</organism>
<feature type="compositionally biased region" description="Low complexity" evidence="1">
    <location>
        <begin position="112"/>
        <end position="124"/>
    </location>
</feature>
<accession>A0A8X7C7H5</accession>
<name>A0A8X7C7H5_9ARAC</name>
<comment type="caution">
    <text evidence="2">The sequence shown here is derived from an EMBL/GenBank/DDBJ whole genome shotgun (WGS) entry which is preliminary data.</text>
</comment>
<feature type="region of interest" description="Disordered" evidence="1">
    <location>
        <begin position="111"/>
        <end position="134"/>
    </location>
</feature>
<evidence type="ECO:0000313" key="2">
    <source>
        <dbReference type="EMBL" id="GFY56703.1"/>
    </source>
</evidence>
<proteinExistence type="predicted"/>
<keyword evidence="3" id="KW-1185">Reference proteome</keyword>
<protein>
    <submittedName>
        <fullName evidence="2">Uncharacterized protein</fullName>
    </submittedName>
</protein>